<dbReference type="CDD" id="cd17328">
    <property type="entry name" value="MFS_spinster_like"/>
    <property type="match status" value="1"/>
</dbReference>
<dbReference type="PANTHER" id="PTHR23505:SF79">
    <property type="entry name" value="PROTEIN SPINSTER"/>
    <property type="match status" value="1"/>
</dbReference>
<feature type="domain" description="Major facilitator superfamily (MFS) profile" evidence="7">
    <location>
        <begin position="32"/>
        <end position="442"/>
    </location>
</feature>
<feature type="transmembrane region" description="Helical" evidence="6">
    <location>
        <begin position="344"/>
        <end position="362"/>
    </location>
</feature>
<dbReference type="AlphaFoldDB" id="A0A7X6B823"/>
<comment type="caution">
    <text evidence="8">The sequence shown here is derived from an EMBL/GenBank/DDBJ whole genome shotgun (WGS) entry which is preliminary data.</text>
</comment>
<keyword evidence="5 6" id="KW-0472">Membrane</keyword>
<dbReference type="RefSeq" id="WP_197411507.1">
    <property type="nucleotide sequence ID" value="NZ_JAATIT010000001.1"/>
</dbReference>
<evidence type="ECO:0000256" key="3">
    <source>
        <dbReference type="ARBA" id="ARBA00022692"/>
    </source>
</evidence>
<keyword evidence="2" id="KW-0813">Transport</keyword>
<evidence type="ECO:0000256" key="1">
    <source>
        <dbReference type="ARBA" id="ARBA00004141"/>
    </source>
</evidence>
<dbReference type="SUPFAM" id="SSF103473">
    <property type="entry name" value="MFS general substrate transporter"/>
    <property type="match status" value="1"/>
</dbReference>
<feature type="transmembrane region" description="Helical" evidence="6">
    <location>
        <begin position="31"/>
        <end position="54"/>
    </location>
</feature>
<feature type="transmembrane region" description="Helical" evidence="6">
    <location>
        <begin position="124"/>
        <end position="146"/>
    </location>
</feature>
<dbReference type="Pfam" id="PF07690">
    <property type="entry name" value="MFS_1"/>
    <property type="match status" value="1"/>
</dbReference>
<feature type="transmembrane region" description="Helical" evidence="6">
    <location>
        <begin position="240"/>
        <end position="264"/>
    </location>
</feature>
<feature type="transmembrane region" description="Helical" evidence="6">
    <location>
        <begin position="99"/>
        <end position="118"/>
    </location>
</feature>
<dbReference type="PANTHER" id="PTHR23505">
    <property type="entry name" value="SPINSTER"/>
    <property type="match status" value="1"/>
</dbReference>
<evidence type="ECO:0000313" key="8">
    <source>
        <dbReference type="EMBL" id="NJB88501.1"/>
    </source>
</evidence>
<evidence type="ECO:0000256" key="6">
    <source>
        <dbReference type="SAM" id="Phobius"/>
    </source>
</evidence>
<accession>A0A7X6B823</accession>
<comment type="subcellular location">
    <subcellularLocation>
        <location evidence="1">Membrane</location>
        <topology evidence="1">Multi-pass membrane protein</topology>
    </subcellularLocation>
</comment>
<evidence type="ECO:0000256" key="5">
    <source>
        <dbReference type="ARBA" id="ARBA00023136"/>
    </source>
</evidence>
<dbReference type="PROSITE" id="PS50850">
    <property type="entry name" value="MFS"/>
    <property type="match status" value="1"/>
</dbReference>
<feature type="transmembrane region" description="Helical" evidence="6">
    <location>
        <begin position="66"/>
        <end position="87"/>
    </location>
</feature>
<keyword evidence="4 6" id="KW-1133">Transmembrane helix</keyword>
<organism evidence="8 9">
    <name type="scientific">Sphingopyxis italica</name>
    <dbReference type="NCBI Taxonomy" id="1129133"/>
    <lineage>
        <taxon>Bacteria</taxon>
        <taxon>Pseudomonadati</taxon>
        <taxon>Pseudomonadota</taxon>
        <taxon>Alphaproteobacteria</taxon>
        <taxon>Sphingomonadales</taxon>
        <taxon>Sphingomonadaceae</taxon>
        <taxon>Sphingopyxis</taxon>
    </lineage>
</organism>
<dbReference type="Gene3D" id="1.20.1250.20">
    <property type="entry name" value="MFS general substrate transporter like domains"/>
    <property type="match status" value="1"/>
</dbReference>
<dbReference type="GO" id="GO:0022857">
    <property type="term" value="F:transmembrane transporter activity"/>
    <property type="evidence" value="ECO:0007669"/>
    <property type="project" value="InterPro"/>
</dbReference>
<reference evidence="8 9" key="1">
    <citation type="submission" date="2020-03" db="EMBL/GenBank/DDBJ databases">
        <title>Genomic Encyclopedia of Type Strains, Phase IV (KMG-IV): sequencing the most valuable type-strain genomes for metagenomic binning, comparative biology and taxonomic classification.</title>
        <authorList>
            <person name="Goeker M."/>
        </authorList>
    </citation>
    <scope>NUCLEOTIDE SEQUENCE [LARGE SCALE GENOMIC DNA]</scope>
    <source>
        <strain evidence="8 9">DSM 25229</strain>
    </source>
</reference>
<gene>
    <name evidence="8" type="ORF">GGR90_000653</name>
</gene>
<feature type="transmembrane region" description="Helical" evidence="6">
    <location>
        <begin position="421"/>
        <end position="439"/>
    </location>
</feature>
<dbReference type="InterPro" id="IPR036259">
    <property type="entry name" value="MFS_trans_sf"/>
</dbReference>
<evidence type="ECO:0000256" key="4">
    <source>
        <dbReference type="ARBA" id="ARBA00022989"/>
    </source>
</evidence>
<protein>
    <submittedName>
        <fullName evidence="8">MFS family permease</fullName>
    </submittedName>
</protein>
<feature type="transmembrane region" description="Helical" evidence="6">
    <location>
        <begin position="284"/>
        <end position="307"/>
    </location>
</feature>
<feature type="transmembrane region" description="Helical" evidence="6">
    <location>
        <begin position="383"/>
        <end position="401"/>
    </location>
</feature>
<dbReference type="InterPro" id="IPR020846">
    <property type="entry name" value="MFS_dom"/>
</dbReference>
<sequence>MLQPALGTARTPPGEGEAALAVAGAAFRRRIAMFFLTFALTLNFVDRQIVNILAEPIREELQLADWQIGLMSGLAFALLYSVAGIPLARWADRGNRPKIMAFSVLVWSGFTIACSLARSFPQLLVGRVGVGIGEAGLTPAANSLIVDYYPPERRASALSLYYLGVPLGTLAGMALGGLVADAYGWRTAFLVAGIPGVVLAPFLLLVLREPRKAHAALLRTAPPGALAAVKTLWAVRTYRLIVIATALQAAVGYGFGPFIASFFIRNHGPEIVAMATQAGMGVSGFLGLTLGLSTGLAGAAGVWLGGLLADRFGRSDVRAYVTIPAFASLAALPCYAVIFSIDSGALALAGLALPNMLGAMWMGPVHSTQQSVSPPEIRGGATALFLLVLNLVGVGLGPLFVGTASDAISWQFDQDSGRSLRAALILTSLVAPFSAFLFWRARSSIGRDMTRWKAVNPV</sequence>
<evidence type="ECO:0000313" key="9">
    <source>
        <dbReference type="Proteomes" id="UP000535078"/>
    </source>
</evidence>
<dbReference type="InterPro" id="IPR011701">
    <property type="entry name" value="MFS"/>
</dbReference>
<name>A0A7X6B823_9SPHN</name>
<proteinExistence type="predicted"/>
<dbReference type="EMBL" id="JAATIT010000001">
    <property type="protein sequence ID" value="NJB88501.1"/>
    <property type="molecule type" value="Genomic_DNA"/>
</dbReference>
<feature type="transmembrane region" description="Helical" evidence="6">
    <location>
        <begin position="158"/>
        <end position="179"/>
    </location>
</feature>
<evidence type="ECO:0000256" key="2">
    <source>
        <dbReference type="ARBA" id="ARBA00022448"/>
    </source>
</evidence>
<feature type="transmembrane region" description="Helical" evidence="6">
    <location>
        <begin position="185"/>
        <end position="207"/>
    </location>
</feature>
<dbReference type="Proteomes" id="UP000535078">
    <property type="component" value="Unassembled WGS sequence"/>
</dbReference>
<keyword evidence="3 6" id="KW-0812">Transmembrane</keyword>
<dbReference type="InterPro" id="IPR044770">
    <property type="entry name" value="MFS_spinster-like"/>
</dbReference>
<keyword evidence="9" id="KW-1185">Reference proteome</keyword>
<feature type="transmembrane region" description="Helical" evidence="6">
    <location>
        <begin position="319"/>
        <end position="338"/>
    </location>
</feature>
<dbReference type="GO" id="GO:0016020">
    <property type="term" value="C:membrane"/>
    <property type="evidence" value="ECO:0007669"/>
    <property type="project" value="UniProtKB-SubCell"/>
</dbReference>
<evidence type="ECO:0000259" key="7">
    <source>
        <dbReference type="PROSITE" id="PS50850"/>
    </source>
</evidence>